<dbReference type="PANTHER" id="PTHR43537">
    <property type="entry name" value="TRANSCRIPTIONAL REGULATOR, GNTR FAMILY"/>
    <property type="match status" value="1"/>
</dbReference>
<dbReference type="Proteomes" id="UP000002216">
    <property type="component" value="Chromosome"/>
</dbReference>
<dbReference type="KEGG" id="dba:Dbac_3146"/>
<evidence type="ECO:0000256" key="1">
    <source>
        <dbReference type="ARBA" id="ARBA00023015"/>
    </source>
</evidence>
<keyword evidence="1" id="KW-0805">Transcription regulation</keyword>
<dbReference type="HOGENOM" id="CLU_1092936_0_0_7"/>
<dbReference type="CDD" id="cd07377">
    <property type="entry name" value="WHTH_GntR"/>
    <property type="match status" value="1"/>
</dbReference>
<name>C7LXI5_DESBD</name>
<dbReference type="RefSeq" id="WP_015775310.1">
    <property type="nucleotide sequence ID" value="NC_013173.1"/>
</dbReference>
<dbReference type="Pfam" id="PF07729">
    <property type="entry name" value="FCD"/>
    <property type="match status" value="1"/>
</dbReference>
<dbReference type="PANTHER" id="PTHR43537:SF5">
    <property type="entry name" value="UXU OPERON TRANSCRIPTIONAL REGULATOR"/>
    <property type="match status" value="1"/>
</dbReference>
<organism evidence="5 6">
    <name type="scientific">Desulfomicrobium baculatum (strain DSM 4028 / VKM B-1378 / X)</name>
    <name type="common">Desulfovibrio baculatus</name>
    <dbReference type="NCBI Taxonomy" id="525897"/>
    <lineage>
        <taxon>Bacteria</taxon>
        <taxon>Pseudomonadati</taxon>
        <taxon>Thermodesulfobacteriota</taxon>
        <taxon>Desulfovibrionia</taxon>
        <taxon>Desulfovibrionales</taxon>
        <taxon>Desulfomicrobiaceae</taxon>
        <taxon>Desulfomicrobium</taxon>
    </lineage>
</organism>
<reference evidence="5 6" key="1">
    <citation type="journal article" date="2009" name="Stand. Genomic Sci.">
        <title>Complete genome sequence of Desulfomicrobium baculatum type strain (X).</title>
        <authorList>
            <person name="Copeland A."/>
            <person name="Spring S."/>
            <person name="Goker M."/>
            <person name="Schneider S."/>
            <person name="Lapidus A."/>
            <person name="Del Rio T.G."/>
            <person name="Tice H."/>
            <person name="Cheng J.F."/>
            <person name="Chen F."/>
            <person name="Nolan M."/>
            <person name="Bruce D."/>
            <person name="Goodwin L."/>
            <person name="Pitluck S."/>
            <person name="Ivanova N."/>
            <person name="Mavrommatis K."/>
            <person name="Ovchinnikova G."/>
            <person name="Pati A."/>
            <person name="Chen A."/>
            <person name="Palaniappan K."/>
            <person name="Land M."/>
            <person name="Hauser L."/>
            <person name="Chang Y.J."/>
            <person name="Jeffries C.C."/>
            <person name="Meincke L."/>
            <person name="Sims D."/>
            <person name="Brettin T."/>
            <person name="Detter J.C."/>
            <person name="Han C."/>
            <person name="Chain P."/>
            <person name="Bristow J."/>
            <person name="Eisen J.A."/>
            <person name="Markowitz V."/>
            <person name="Hugenholtz P."/>
            <person name="Kyrpides N.C."/>
            <person name="Klenk H.P."/>
            <person name="Lucas S."/>
        </authorList>
    </citation>
    <scope>NUCLEOTIDE SEQUENCE [LARGE SCALE GENOMIC DNA]</scope>
    <source>
        <strain evidence="6">DSM 4028 / VKM B-1378 / X</strain>
    </source>
</reference>
<dbReference type="eggNOG" id="COG2186">
    <property type="taxonomic scope" value="Bacteria"/>
</dbReference>
<dbReference type="PRINTS" id="PR00035">
    <property type="entry name" value="HTHGNTR"/>
</dbReference>
<gene>
    <name evidence="5" type="ordered locus">Dbac_3146</name>
</gene>
<dbReference type="Gene3D" id="1.10.10.10">
    <property type="entry name" value="Winged helix-like DNA-binding domain superfamily/Winged helix DNA-binding domain"/>
    <property type="match status" value="1"/>
</dbReference>
<dbReference type="Pfam" id="PF00392">
    <property type="entry name" value="GntR"/>
    <property type="match status" value="1"/>
</dbReference>
<dbReference type="InterPro" id="IPR036390">
    <property type="entry name" value="WH_DNA-bd_sf"/>
</dbReference>
<dbReference type="SUPFAM" id="SSF48008">
    <property type="entry name" value="GntR ligand-binding domain-like"/>
    <property type="match status" value="1"/>
</dbReference>
<evidence type="ECO:0000313" key="6">
    <source>
        <dbReference type="Proteomes" id="UP000002216"/>
    </source>
</evidence>
<dbReference type="Gene3D" id="1.20.120.530">
    <property type="entry name" value="GntR ligand-binding domain-like"/>
    <property type="match status" value="1"/>
</dbReference>
<dbReference type="OrthoDB" id="5343675at2"/>
<evidence type="ECO:0000256" key="3">
    <source>
        <dbReference type="ARBA" id="ARBA00023163"/>
    </source>
</evidence>
<protein>
    <submittedName>
        <fullName evidence="5">Regulatory protein GntR HTH</fullName>
    </submittedName>
</protein>
<dbReference type="GO" id="GO:0003677">
    <property type="term" value="F:DNA binding"/>
    <property type="evidence" value="ECO:0007669"/>
    <property type="project" value="UniProtKB-KW"/>
</dbReference>
<dbReference type="InterPro" id="IPR000524">
    <property type="entry name" value="Tscrpt_reg_HTH_GntR"/>
</dbReference>
<evidence type="ECO:0000313" key="5">
    <source>
        <dbReference type="EMBL" id="ACU91221.1"/>
    </source>
</evidence>
<dbReference type="PROSITE" id="PS50949">
    <property type="entry name" value="HTH_GNTR"/>
    <property type="match status" value="1"/>
</dbReference>
<keyword evidence="3" id="KW-0804">Transcription</keyword>
<dbReference type="InterPro" id="IPR036388">
    <property type="entry name" value="WH-like_DNA-bd_sf"/>
</dbReference>
<evidence type="ECO:0000259" key="4">
    <source>
        <dbReference type="PROSITE" id="PS50949"/>
    </source>
</evidence>
<dbReference type="STRING" id="525897.Dbac_3146"/>
<keyword evidence="6" id="KW-1185">Reference proteome</keyword>
<dbReference type="GO" id="GO:0003700">
    <property type="term" value="F:DNA-binding transcription factor activity"/>
    <property type="evidence" value="ECO:0007669"/>
    <property type="project" value="InterPro"/>
</dbReference>
<keyword evidence="2" id="KW-0238">DNA-binding</keyword>
<proteinExistence type="predicted"/>
<feature type="domain" description="HTH gntR-type" evidence="4">
    <location>
        <begin position="2"/>
        <end position="70"/>
    </location>
</feature>
<sequence length="241" mass="26744">MMEDHGSLLSQLELVVLERGLQPGDKLPPERELAGQMLVSRNTLRGLLRSLEAQGLVTIKPGSGTFLRTRLAGIAHLHRSSHQAVADRIKAAFIFLPPILSKALQTISEPKLKNLQACNIALSQAMCDGDPCRVWAEIALFLRLIAQETGNSFLVKTVEQMFSVEVSFVEHYFQTDRDILEDIFAGHVNILQALRERNAGRISALTGQYLLSICRALEAGNEFSVWDPVAHRAQEGDAYEQ</sequence>
<dbReference type="AlphaFoldDB" id="C7LXI5"/>
<evidence type="ECO:0000256" key="2">
    <source>
        <dbReference type="ARBA" id="ARBA00023125"/>
    </source>
</evidence>
<dbReference type="InterPro" id="IPR011711">
    <property type="entry name" value="GntR_C"/>
</dbReference>
<dbReference type="InterPro" id="IPR008920">
    <property type="entry name" value="TF_FadR/GntR_C"/>
</dbReference>
<accession>C7LXI5</accession>
<dbReference type="SUPFAM" id="SSF46785">
    <property type="entry name" value="Winged helix' DNA-binding domain"/>
    <property type="match status" value="1"/>
</dbReference>
<dbReference type="EMBL" id="CP001629">
    <property type="protein sequence ID" value="ACU91221.1"/>
    <property type="molecule type" value="Genomic_DNA"/>
</dbReference>
<dbReference type="SMART" id="SM00345">
    <property type="entry name" value="HTH_GNTR"/>
    <property type="match status" value="1"/>
</dbReference>